<proteinExistence type="predicted"/>
<protein>
    <recommendedName>
        <fullName evidence="4">RHS repeat-associated core domain-containing protein</fullName>
    </recommendedName>
</protein>
<dbReference type="NCBIfam" id="TIGR03696">
    <property type="entry name" value="Rhs_assc_core"/>
    <property type="match status" value="1"/>
</dbReference>
<evidence type="ECO:0000256" key="1">
    <source>
        <dbReference type="SAM" id="MobiDB-lite"/>
    </source>
</evidence>
<gene>
    <name evidence="2" type="ORF">B7H17_25655</name>
</gene>
<dbReference type="InterPro" id="IPR022385">
    <property type="entry name" value="Rhs_assc_core"/>
</dbReference>
<accession>A0A1X0ZM99</accession>
<dbReference type="PANTHER" id="PTHR32305:SF15">
    <property type="entry name" value="PROTEIN RHSA-RELATED"/>
    <property type="match status" value="1"/>
</dbReference>
<organism evidence="2 3">
    <name type="scientific">Pseudomonas putida</name>
    <name type="common">Arthrobacter siderocapsulatus</name>
    <dbReference type="NCBI Taxonomy" id="303"/>
    <lineage>
        <taxon>Bacteria</taxon>
        <taxon>Pseudomonadati</taxon>
        <taxon>Pseudomonadota</taxon>
        <taxon>Gammaproteobacteria</taxon>
        <taxon>Pseudomonadales</taxon>
        <taxon>Pseudomonadaceae</taxon>
        <taxon>Pseudomonas</taxon>
    </lineage>
</organism>
<dbReference type="Proteomes" id="UP000193675">
    <property type="component" value="Unassembled WGS sequence"/>
</dbReference>
<dbReference type="PANTHER" id="PTHR32305">
    <property type="match status" value="1"/>
</dbReference>
<sequence length="472" mass="52039">AGQDAPQKHIVISEGGDVRVVEDRLAGTVRLRYRFADHLGSVGGETDAQGLVLAREEYAPYGGTVGCDEAAEEASNLTQRTMRYSNKERDATGLYYYGWRYYQAELGRWLSADPGGLIDGINLYRFTRNNPIGVIDTDGRGCFPSRVAKAEGAQGTHDGAPHQRTVQRAPDIDVIIREVAVSYLEHFYADQGEDGGWEYYPAEDGYSYDKFESKWRSKLKAQGLVDEQVGQVFSQGLKRGKRKAISEGKTDRRNQVKAALEDKHRRKANFPRGIKLVYATNAGAKFINGHARFVSGKGKSPGAFNNDVANDVLGGLLVAQSEFTSLGLDKKVVEDTFEELRAMGDNSERIVKAFSDALNVPGAAYNGELYRGALMTPAEISEIESTSSYEADHFLSGDRRRAVAESFATPDKHDIEFAQGRTGVLFDLSGTGALKTLDYTEIEAIHLPGTRFKAVSSGMKNGLRCFRLTRWK</sequence>
<feature type="region of interest" description="Disordered" evidence="1">
    <location>
        <begin position="243"/>
        <end position="262"/>
    </location>
</feature>
<dbReference type="Gene3D" id="2.180.10.10">
    <property type="entry name" value="RHS repeat-associated core"/>
    <property type="match status" value="1"/>
</dbReference>
<dbReference type="InterPro" id="IPR050708">
    <property type="entry name" value="T6SS_VgrG/RHS"/>
</dbReference>
<evidence type="ECO:0000313" key="3">
    <source>
        <dbReference type="Proteomes" id="UP000193675"/>
    </source>
</evidence>
<feature type="compositionally biased region" description="Basic and acidic residues" evidence="1">
    <location>
        <begin position="244"/>
        <end position="262"/>
    </location>
</feature>
<dbReference type="RefSeq" id="WP_143515269.1">
    <property type="nucleotide sequence ID" value="NZ_NBWC01000050.1"/>
</dbReference>
<reference evidence="2 3" key="1">
    <citation type="submission" date="2017-04" db="EMBL/GenBank/DDBJ databases">
        <title>Presence of VIM-2 positive Pseudomonas species in chickens and their surrounding environment.</title>
        <authorList>
            <person name="Zhang R."/>
        </authorList>
    </citation>
    <scope>NUCLEOTIDE SEQUENCE [LARGE SCALE GENOMIC DNA]</scope>
    <source>
        <strain evidence="2 3">DZ-C18</strain>
    </source>
</reference>
<evidence type="ECO:0008006" key="4">
    <source>
        <dbReference type="Google" id="ProtNLM"/>
    </source>
</evidence>
<feature type="non-terminal residue" evidence="2">
    <location>
        <position position="1"/>
    </location>
</feature>
<name>A0A1X0ZM99_PSEPU</name>
<evidence type="ECO:0000313" key="2">
    <source>
        <dbReference type="EMBL" id="ORL58432.1"/>
    </source>
</evidence>
<dbReference type="OrthoDB" id="9816400at2"/>
<dbReference type="AlphaFoldDB" id="A0A1X0ZM99"/>
<comment type="caution">
    <text evidence="2">The sequence shown here is derived from an EMBL/GenBank/DDBJ whole genome shotgun (WGS) entry which is preliminary data.</text>
</comment>
<dbReference type="EMBL" id="NBWC01000050">
    <property type="protein sequence ID" value="ORL58432.1"/>
    <property type="molecule type" value="Genomic_DNA"/>
</dbReference>